<dbReference type="PANTHER" id="PTHR30250">
    <property type="entry name" value="PST FAMILY PREDICTED COLANIC ACID TRANSPORTER"/>
    <property type="match status" value="1"/>
</dbReference>
<gene>
    <name evidence="8" type="ORF">V6R90_19865</name>
</gene>
<feature type="transmembrane region" description="Helical" evidence="7">
    <location>
        <begin position="421"/>
        <end position="442"/>
    </location>
</feature>
<evidence type="ECO:0000313" key="9">
    <source>
        <dbReference type="Proteomes" id="UP001482520"/>
    </source>
</evidence>
<dbReference type="PANTHER" id="PTHR30250:SF11">
    <property type="entry name" value="O-ANTIGEN TRANSPORTER-RELATED"/>
    <property type="match status" value="1"/>
</dbReference>
<sequence>MTSPHPPAPASGPAGPDEPPADTSGDTSTDTSSPAAGVGELSRRAALNTAVRSVAEILGKVATLAWTVAAARTLSTEDFGAVSYALTLMLLLSSVAAWGFDSGLVRRGAAEPDSLPRLYRATQVEKTGLGLVVFSVASLVAVQSRADTGTWVVIVLMVLAGFPEMWSQSARGAAAVRQSAAAVSSALVVQRLVTAVVIVAALGLGLGPVGVASGFLVGTLAGWGAHVLAVRRLDLHTRTRELTREDLAAAASGTFLLGVSSLVLMLLFRLDAVLLAALKGDEAVAVYSVAYRLLETVLFVAHAINQAVLPVLSSTSSTLRRRNAFERGVAVAGFVYLPFAVVCVVEGERVLRLLFGAPYGEAAAPVLAWLAPAPMLFAIAFFGNSLMLAQQRNRLLLASSVLALAVNTGLNLALIPAYSGVGAAIATSVAYLAQSLLVVYVVRDLEDRPRLLQPLTSAVLGGVVLLGVLLALDLPVVVELALGGVVYLAAWALASRRLAPDQYAMVAGVARRVARR</sequence>
<proteinExistence type="predicted"/>
<feature type="transmembrane region" description="Helical" evidence="7">
    <location>
        <begin position="395"/>
        <end position="415"/>
    </location>
</feature>
<reference evidence="8 9" key="1">
    <citation type="submission" date="2024-02" db="EMBL/GenBank/DDBJ databases">
        <title>Full genome sequence of Nocardioides kribbensis.</title>
        <authorList>
            <person name="Poletto B.L."/>
            <person name="Silva G."/>
            <person name="Galante D."/>
            <person name="Campos K.R."/>
            <person name="Santos M.B.N."/>
            <person name="Sacchi C.T."/>
        </authorList>
    </citation>
    <scope>NUCLEOTIDE SEQUENCE [LARGE SCALE GENOMIC DNA]</scope>
    <source>
        <strain evidence="8 9">O4R</strain>
    </source>
</reference>
<feature type="compositionally biased region" description="Pro residues" evidence="6">
    <location>
        <begin position="1"/>
        <end position="10"/>
    </location>
</feature>
<dbReference type="CDD" id="cd13128">
    <property type="entry name" value="MATE_Wzx_like"/>
    <property type="match status" value="1"/>
</dbReference>
<keyword evidence="4 7" id="KW-1133">Transmembrane helix</keyword>
<feature type="transmembrane region" description="Helical" evidence="7">
    <location>
        <begin position="209"/>
        <end position="229"/>
    </location>
</feature>
<feature type="transmembrane region" description="Helical" evidence="7">
    <location>
        <begin position="290"/>
        <end position="312"/>
    </location>
</feature>
<dbReference type="InterPro" id="IPR050833">
    <property type="entry name" value="Poly_Biosynth_Transport"/>
</dbReference>
<keyword evidence="3 7" id="KW-0812">Transmembrane</keyword>
<feature type="compositionally biased region" description="Low complexity" evidence="6">
    <location>
        <begin position="11"/>
        <end position="37"/>
    </location>
</feature>
<feature type="transmembrane region" description="Helical" evidence="7">
    <location>
        <begin position="127"/>
        <end position="144"/>
    </location>
</feature>
<organism evidence="8 9">
    <name type="scientific">Nocardioides kribbensis</name>
    <dbReference type="NCBI Taxonomy" id="305517"/>
    <lineage>
        <taxon>Bacteria</taxon>
        <taxon>Bacillati</taxon>
        <taxon>Actinomycetota</taxon>
        <taxon>Actinomycetes</taxon>
        <taxon>Propionibacteriales</taxon>
        <taxon>Nocardioidaceae</taxon>
        <taxon>Nocardioides</taxon>
    </lineage>
</organism>
<comment type="subcellular location">
    <subcellularLocation>
        <location evidence="1">Cell membrane</location>
        <topology evidence="1">Multi-pass membrane protein</topology>
    </subcellularLocation>
</comment>
<accession>A0ABV1P456</accession>
<dbReference type="RefSeq" id="WP_349805764.1">
    <property type="nucleotide sequence ID" value="NZ_JBEGDP010000045.1"/>
</dbReference>
<feature type="region of interest" description="Disordered" evidence="6">
    <location>
        <begin position="1"/>
        <end position="39"/>
    </location>
</feature>
<feature type="transmembrane region" description="Helical" evidence="7">
    <location>
        <begin position="362"/>
        <end position="383"/>
    </location>
</feature>
<name>A0ABV1P456_9ACTN</name>
<feature type="transmembrane region" description="Helical" evidence="7">
    <location>
        <begin position="150"/>
        <end position="167"/>
    </location>
</feature>
<evidence type="ECO:0000256" key="7">
    <source>
        <dbReference type="SAM" id="Phobius"/>
    </source>
</evidence>
<evidence type="ECO:0000256" key="3">
    <source>
        <dbReference type="ARBA" id="ARBA00022692"/>
    </source>
</evidence>
<feature type="transmembrane region" description="Helical" evidence="7">
    <location>
        <begin position="451"/>
        <end position="470"/>
    </location>
</feature>
<evidence type="ECO:0000256" key="5">
    <source>
        <dbReference type="ARBA" id="ARBA00023136"/>
    </source>
</evidence>
<evidence type="ECO:0000256" key="6">
    <source>
        <dbReference type="SAM" id="MobiDB-lite"/>
    </source>
</evidence>
<evidence type="ECO:0000256" key="4">
    <source>
        <dbReference type="ARBA" id="ARBA00022989"/>
    </source>
</evidence>
<keyword evidence="9" id="KW-1185">Reference proteome</keyword>
<feature type="transmembrane region" description="Helical" evidence="7">
    <location>
        <begin position="81"/>
        <end position="100"/>
    </location>
</feature>
<protein>
    <submittedName>
        <fullName evidence="8">Flippase</fullName>
    </submittedName>
</protein>
<keyword evidence="5 7" id="KW-0472">Membrane</keyword>
<dbReference type="InterPro" id="IPR002797">
    <property type="entry name" value="Polysacc_synth"/>
</dbReference>
<keyword evidence="2" id="KW-1003">Cell membrane</keyword>
<dbReference type="Pfam" id="PF01943">
    <property type="entry name" value="Polysacc_synt"/>
    <property type="match status" value="1"/>
</dbReference>
<feature type="transmembrane region" description="Helical" evidence="7">
    <location>
        <begin position="249"/>
        <end position="270"/>
    </location>
</feature>
<dbReference type="Proteomes" id="UP001482520">
    <property type="component" value="Unassembled WGS sequence"/>
</dbReference>
<evidence type="ECO:0000313" key="8">
    <source>
        <dbReference type="EMBL" id="MEQ7849540.1"/>
    </source>
</evidence>
<feature type="transmembrane region" description="Helical" evidence="7">
    <location>
        <begin position="476"/>
        <end position="494"/>
    </location>
</feature>
<evidence type="ECO:0000256" key="1">
    <source>
        <dbReference type="ARBA" id="ARBA00004651"/>
    </source>
</evidence>
<feature type="transmembrane region" description="Helical" evidence="7">
    <location>
        <begin position="324"/>
        <end position="342"/>
    </location>
</feature>
<dbReference type="EMBL" id="JBEGDP010000045">
    <property type="protein sequence ID" value="MEQ7849540.1"/>
    <property type="molecule type" value="Genomic_DNA"/>
</dbReference>
<comment type="caution">
    <text evidence="8">The sequence shown here is derived from an EMBL/GenBank/DDBJ whole genome shotgun (WGS) entry which is preliminary data.</text>
</comment>
<feature type="transmembrane region" description="Helical" evidence="7">
    <location>
        <begin position="179"/>
        <end position="203"/>
    </location>
</feature>
<evidence type="ECO:0000256" key="2">
    <source>
        <dbReference type="ARBA" id="ARBA00022475"/>
    </source>
</evidence>